<reference evidence="2" key="1">
    <citation type="submission" date="2022-11" db="EMBL/GenBank/DDBJ databases">
        <title>Robbsia betulipollinis sp. nov., isolated from pollen of birch (Betula pendula).</title>
        <authorList>
            <person name="Shi H."/>
            <person name="Ambika Manirajan B."/>
            <person name="Ratering S."/>
            <person name="Geissler-Plaum R."/>
            <person name="Schnell S."/>
        </authorList>
    </citation>
    <scope>NUCLEOTIDE SEQUENCE</scope>
    <source>
        <strain evidence="2">Bb-Pol-6</strain>
    </source>
</reference>
<dbReference type="InterPro" id="IPR010359">
    <property type="entry name" value="IrrE_HExxH"/>
</dbReference>
<dbReference type="PANTHER" id="PTHR43236">
    <property type="entry name" value="ANTITOXIN HIGA1"/>
    <property type="match status" value="1"/>
</dbReference>
<dbReference type="InterPro" id="IPR052345">
    <property type="entry name" value="Rad_response_metalloprotease"/>
</dbReference>
<evidence type="ECO:0000313" key="2">
    <source>
        <dbReference type="EMBL" id="MCY0389900.1"/>
    </source>
</evidence>
<dbReference type="Proteomes" id="UP001082899">
    <property type="component" value="Unassembled WGS sequence"/>
</dbReference>
<gene>
    <name evidence="2" type="ORF">OVY01_22435</name>
</gene>
<keyword evidence="3" id="KW-1185">Reference proteome</keyword>
<dbReference type="Gene3D" id="1.10.10.2910">
    <property type="match status" value="1"/>
</dbReference>
<feature type="domain" description="IrrE N-terminal-like" evidence="1">
    <location>
        <begin position="205"/>
        <end position="302"/>
    </location>
</feature>
<dbReference type="Pfam" id="PF06114">
    <property type="entry name" value="Peptidase_M78"/>
    <property type="match status" value="1"/>
</dbReference>
<sequence length="389" mass="43237">MARVNPLLLTWARTTAGLNAEVAARLLDLGGTKQTGEAMLEEYERGDKEPSRPLLLKMVKVYRRPLLVFYLNEPPQKAARGEDFRTLPTDRRVESEGALDALVRDVHVRQRLILSTLEEAEEAVVHSYVGSITSNMSLASVVAKVTHGIGFDRSNFRRQRTVEAAFAYLRDRIEETGIFVLLIGTLGSHHSAISPEVFRGFAIADKEAPFIVVNDQDAKSAWAFTALHELAHIWLGETGVSGGLPEKHIEKFCNDVASRILVDDAEIGAIEIDAEDFPACAQAVAGFAQTYRVSRPLVAYRLFQQHRITEATWQTLNRYFSETRQKERDVQPKRESSGPSYYVVKRHRMGGALMDLVKRTLAEGILTPTKAGRLLDVKPTNVATLLGGA</sequence>
<dbReference type="EMBL" id="JAPMXC010000014">
    <property type="protein sequence ID" value="MCY0389900.1"/>
    <property type="molecule type" value="Genomic_DNA"/>
</dbReference>
<dbReference type="RefSeq" id="WP_267849854.1">
    <property type="nucleotide sequence ID" value="NZ_JAPMXC010000014.1"/>
</dbReference>
<protein>
    <submittedName>
        <fullName evidence="2">ImmA/IrrE family metallo-endopeptidase</fullName>
    </submittedName>
</protein>
<organism evidence="2 3">
    <name type="scientific">Robbsia betulipollinis</name>
    <dbReference type="NCBI Taxonomy" id="2981849"/>
    <lineage>
        <taxon>Bacteria</taxon>
        <taxon>Pseudomonadati</taxon>
        <taxon>Pseudomonadota</taxon>
        <taxon>Betaproteobacteria</taxon>
        <taxon>Burkholderiales</taxon>
        <taxon>Burkholderiaceae</taxon>
        <taxon>Robbsia</taxon>
    </lineage>
</organism>
<accession>A0ABT3ZVH8</accession>
<evidence type="ECO:0000259" key="1">
    <source>
        <dbReference type="Pfam" id="PF06114"/>
    </source>
</evidence>
<dbReference type="PANTHER" id="PTHR43236:SF2">
    <property type="entry name" value="BLL0069 PROTEIN"/>
    <property type="match status" value="1"/>
</dbReference>
<proteinExistence type="predicted"/>
<comment type="caution">
    <text evidence="2">The sequence shown here is derived from an EMBL/GenBank/DDBJ whole genome shotgun (WGS) entry which is preliminary data.</text>
</comment>
<evidence type="ECO:0000313" key="3">
    <source>
        <dbReference type="Proteomes" id="UP001082899"/>
    </source>
</evidence>
<name>A0ABT3ZVH8_9BURK</name>